<evidence type="ECO:0000313" key="13">
    <source>
        <dbReference type="Proteomes" id="UP000284785"/>
    </source>
</evidence>
<keyword evidence="2" id="KW-0812">Transmembrane</keyword>
<dbReference type="Proteomes" id="UP001217776">
    <property type="component" value="Unassembled WGS sequence"/>
</dbReference>
<reference evidence="11 12" key="1">
    <citation type="submission" date="2015-09" db="EMBL/GenBank/DDBJ databases">
        <authorList>
            <consortium name="Pathogen Informatics"/>
        </authorList>
    </citation>
    <scope>NUCLEOTIDE SEQUENCE [LARGE SCALE GENOMIC DNA]</scope>
    <source>
        <strain evidence="5 12">2789STDY5834899</strain>
        <strain evidence="4 11">2789STDY5834945</strain>
    </source>
</reference>
<dbReference type="EMBL" id="WCRY01000001">
    <property type="protein sequence ID" value="KAB4487830.1"/>
    <property type="molecule type" value="Genomic_DNA"/>
</dbReference>
<feature type="transmembrane region" description="Helical" evidence="2">
    <location>
        <begin position="12"/>
        <end position="35"/>
    </location>
</feature>
<dbReference type="GO" id="GO:0016020">
    <property type="term" value="C:membrane"/>
    <property type="evidence" value="ECO:0007669"/>
    <property type="project" value="UniProtKB-SubCell"/>
</dbReference>
<evidence type="ECO:0000256" key="1">
    <source>
        <dbReference type="ARBA" id="ARBA00004167"/>
    </source>
</evidence>
<dbReference type="RefSeq" id="WP_008764407.1">
    <property type="nucleotide sequence ID" value="NZ_BAABXH010000002.1"/>
</dbReference>
<dbReference type="PATRIC" id="fig|818.23.peg.4028"/>
<dbReference type="EMBL" id="CZBI01000001">
    <property type="protein sequence ID" value="CUP36622.1"/>
    <property type="molecule type" value="Genomic_DNA"/>
</dbReference>
<evidence type="ECO:0000313" key="8">
    <source>
        <dbReference type="EMBL" id="MBS5409971.1"/>
    </source>
</evidence>
<keyword evidence="2" id="KW-0472">Membrane</keyword>
<dbReference type="PANTHER" id="PTHR43446:SF1">
    <property type="entry name" value="BAND 7 DOMAIN-CONTAINING PROTEIN"/>
    <property type="match status" value="1"/>
</dbReference>
<evidence type="ECO:0000313" key="7">
    <source>
        <dbReference type="EMBL" id="KAB4487830.1"/>
    </source>
</evidence>
<dbReference type="PANTHER" id="PTHR43446">
    <property type="entry name" value="MEMBRANE PROTEIN-RELATED"/>
    <property type="match status" value="1"/>
</dbReference>
<evidence type="ECO:0000259" key="3">
    <source>
        <dbReference type="Pfam" id="PF01145"/>
    </source>
</evidence>
<accession>C6ILG7</accession>
<dbReference type="EMBL" id="JAQNVG010000011">
    <property type="protein sequence ID" value="MDC2235846.1"/>
    <property type="molecule type" value="Genomic_DNA"/>
</dbReference>
<gene>
    <name evidence="10" type="ORF">DW780_17740</name>
    <name evidence="5" type="ORF">ERS852511_03544</name>
    <name evidence="4" type="ORF">ERS852557_00363</name>
    <name evidence="7" type="ORF">GAN91_00015</name>
    <name evidence="6" type="ORF">GAO51_21100</name>
    <name evidence="8" type="ORF">KHY35_04520</name>
    <name evidence="9" type="ORF">PO127_08820</name>
</gene>
<dbReference type="Pfam" id="PF01145">
    <property type="entry name" value="Band_7"/>
    <property type="match status" value="1"/>
</dbReference>
<dbReference type="CDD" id="cd03402">
    <property type="entry name" value="SPFH_like_u2"/>
    <property type="match status" value="1"/>
</dbReference>
<dbReference type="Proteomes" id="UP000436858">
    <property type="component" value="Unassembled WGS sequence"/>
</dbReference>
<evidence type="ECO:0000313" key="4">
    <source>
        <dbReference type="EMBL" id="CUP36622.1"/>
    </source>
</evidence>
<name>A0A0P0FIZ9_BACT4</name>
<reference evidence="14 15" key="3">
    <citation type="journal article" date="2019" name="Nat. Med.">
        <title>A library of human gut bacterial isolates paired with longitudinal multiomics data enables mechanistic microbiome research.</title>
        <authorList>
            <person name="Poyet M."/>
            <person name="Groussin M."/>
            <person name="Gibbons S.M."/>
            <person name="Avila-Pacheco J."/>
            <person name="Jiang X."/>
            <person name="Kearney S.M."/>
            <person name="Perrotta A.R."/>
            <person name="Berdy B."/>
            <person name="Zhao S."/>
            <person name="Lieberman T.D."/>
            <person name="Swanson P.K."/>
            <person name="Smith M."/>
            <person name="Roesemann S."/>
            <person name="Alexander J.E."/>
            <person name="Rich S.A."/>
            <person name="Livny J."/>
            <person name="Vlamakis H."/>
            <person name="Clish C."/>
            <person name="Bullock K."/>
            <person name="Deik A."/>
            <person name="Scott J."/>
            <person name="Pierce K.A."/>
            <person name="Xavier R.J."/>
            <person name="Alm E.J."/>
        </authorList>
    </citation>
    <scope>NUCLEOTIDE SEQUENCE [LARGE SCALE GENOMIC DNA]</scope>
    <source>
        <strain evidence="7 14">BIOML-A162</strain>
        <strain evidence="6 15">BIOML-A188</strain>
    </source>
</reference>
<evidence type="ECO:0000313" key="6">
    <source>
        <dbReference type="EMBL" id="KAB4307497.1"/>
    </source>
</evidence>
<dbReference type="Proteomes" id="UP000095576">
    <property type="component" value="Unassembled WGS sequence"/>
</dbReference>
<dbReference type="AlphaFoldDB" id="A0A0P0FIZ9"/>
<dbReference type="InterPro" id="IPR001107">
    <property type="entry name" value="Band_7"/>
</dbReference>
<evidence type="ECO:0000313" key="5">
    <source>
        <dbReference type="EMBL" id="CUP89019.1"/>
    </source>
</evidence>
<sequence>MNAKEFQYNDVVINGFVALFVNLAILPLLIVMSFILFKGSIVLFLLLILFLAAAILMIPGYFSQEPNEARAMVFFGKYKGTFTETGFFWVNPFMNKKKLSLRARNLDIEPIKVNDKIGNPILIGLVLVWKLKDTYKAMFEIDAQTMADNKGTGQMSVTVAGRMNAFEDFVRVQSDAALRQVAGLYAYDDNEANSDELTLRSGGDEINDQLEHQLNERLAMAGMEIVEARINYLAYAPEIAAVMLRRQQASAIISAREKIVEGAVSMVRMALHKLSEEEIVELDEDKKAAMVSNLLVVLCADEAAQPVVNTGTLNH</sequence>
<reference evidence="8" key="4">
    <citation type="submission" date="2021-02" db="EMBL/GenBank/DDBJ databases">
        <title>Infant gut strain persistence is associated with maternal origin, phylogeny, and functional potential including surface adhesion and iron acquisition.</title>
        <authorList>
            <person name="Lou Y.C."/>
        </authorList>
    </citation>
    <scope>NUCLEOTIDE SEQUENCE</scope>
    <source>
        <strain evidence="8">L3_082_243G1_dasL3_082_243G1_maxbin2.maxbin.015s ta_sub</strain>
    </source>
</reference>
<dbReference type="Proteomes" id="UP000440614">
    <property type="component" value="Unassembled WGS sequence"/>
</dbReference>
<dbReference type="InterPro" id="IPR036013">
    <property type="entry name" value="Band_7/SPFH_dom_sf"/>
</dbReference>
<evidence type="ECO:0000313" key="10">
    <source>
        <dbReference type="EMBL" id="RHD85396.1"/>
    </source>
</evidence>
<dbReference type="OMA" id="NLMVVLC"/>
<dbReference type="EMBL" id="JAGZEE010000003">
    <property type="protein sequence ID" value="MBS5409971.1"/>
    <property type="molecule type" value="Genomic_DNA"/>
</dbReference>
<comment type="subcellular location">
    <subcellularLocation>
        <location evidence="1">Membrane</location>
        <topology evidence="1">Single-pass membrane protein</topology>
    </subcellularLocation>
</comment>
<reference evidence="9" key="5">
    <citation type="submission" date="2022-10" db="EMBL/GenBank/DDBJ databases">
        <title>Human gut microbiome strain richness.</title>
        <authorList>
            <person name="Chen-Liaw A."/>
        </authorList>
    </citation>
    <scope>NUCLEOTIDE SEQUENCE</scope>
    <source>
        <strain evidence="9">1001283st1_A3_1001283B150304_161114</strain>
    </source>
</reference>
<dbReference type="KEGG" id="btho:Btheta7330_03913"/>
<evidence type="ECO:0000313" key="15">
    <source>
        <dbReference type="Proteomes" id="UP000440614"/>
    </source>
</evidence>
<evidence type="ECO:0000313" key="9">
    <source>
        <dbReference type="EMBL" id="MDC2235846.1"/>
    </source>
</evidence>
<evidence type="ECO:0000313" key="14">
    <source>
        <dbReference type="Proteomes" id="UP000436858"/>
    </source>
</evidence>
<dbReference type="EMBL" id="QSJP01000017">
    <property type="protein sequence ID" value="RHD85396.1"/>
    <property type="molecule type" value="Genomic_DNA"/>
</dbReference>
<dbReference type="GeneID" id="60925368"/>
<evidence type="ECO:0000313" key="11">
    <source>
        <dbReference type="Proteomes" id="UP000095541"/>
    </source>
</evidence>
<dbReference type="Proteomes" id="UP000095541">
    <property type="component" value="Unassembled WGS sequence"/>
</dbReference>
<accession>A0A0P0FIZ9</accession>
<dbReference type="EMBL" id="CZAP01000015">
    <property type="protein sequence ID" value="CUP89019.1"/>
    <property type="molecule type" value="Genomic_DNA"/>
</dbReference>
<feature type="transmembrane region" description="Helical" evidence="2">
    <location>
        <begin position="41"/>
        <end position="62"/>
    </location>
</feature>
<evidence type="ECO:0000313" key="12">
    <source>
        <dbReference type="Proteomes" id="UP000095576"/>
    </source>
</evidence>
<dbReference type="Proteomes" id="UP000782901">
    <property type="component" value="Unassembled WGS sequence"/>
</dbReference>
<dbReference type="Gene3D" id="3.30.479.30">
    <property type="entry name" value="Band 7 domain"/>
    <property type="match status" value="1"/>
</dbReference>
<proteinExistence type="predicted"/>
<organism evidence="6 15">
    <name type="scientific">Bacteroides thetaiotaomicron</name>
    <dbReference type="NCBI Taxonomy" id="818"/>
    <lineage>
        <taxon>Bacteria</taxon>
        <taxon>Pseudomonadati</taxon>
        <taxon>Bacteroidota</taxon>
        <taxon>Bacteroidia</taxon>
        <taxon>Bacteroidales</taxon>
        <taxon>Bacteroidaceae</taxon>
        <taxon>Bacteroides</taxon>
    </lineage>
</organism>
<keyword evidence="2" id="KW-1133">Transmembrane helix</keyword>
<feature type="domain" description="Band 7" evidence="3">
    <location>
        <begin position="68"/>
        <end position="257"/>
    </location>
</feature>
<evidence type="ECO:0000256" key="2">
    <source>
        <dbReference type="SAM" id="Phobius"/>
    </source>
</evidence>
<reference evidence="10 13" key="2">
    <citation type="submission" date="2018-08" db="EMBL/GenBank/DDBJ databases">
        <title>A genome reference for cultivated species of the human gut microbiota.</title>
        <authorList>
            <person name="Zou Y."/>
            <person name="Xue W."/>
            <person name="Luo G."/>
        </authorList>
    </citation>
    <scope>NUCLEOTIDE SEQUENCE [LARGE SCALE GENOMIC DNA]</scope>
    <source>
        <strain evidence="10 13">AM30-26</strain>
    </source>
</reference>
<protein>
    <submittedName>
        <fullName evidence="4">Integral membrane protein</fullName>
    </submittedName>
    <submittedName>
        <fullName evidence="6">SPFH domain-containing protein</fullName>
    </submittedName>
</protein>
<dbReference type="Proteomes" id="UP000284785">
    <property type="component" value="Unassembled WGS sequence"/>
</dbReference>
<dbReference type="EMBL" id="WCSY01000024">
    <property type="protein sequence ID" value="KAB4307497.1"/>
    <property type="molecule type" value="Genomic_DNA"/>
</dbReference>